<keyword evidence="2" id="KW-1185">Reference proteome</keyword>
<dbReference type="Proteomes" id="UP001266305">
    <property type="component" value="Unassembled WGS sequence"/>
</dbReference>
<sequence>MPVQQRRGEGCLELLGDPSVQLFSLPRPCPQMAWLIQSGASSFSLLLSSLQCSHMSEIRPLLSAQQPHATPADTPEHFTLNEGIELVMEMVQPGPENWLEILLMCWCLTHKVNEELRMITIKQLENTSNASGYENQLYSTTSQQHLLIFQWLSS</sequence>
<gene>
    <name evidence="1" type="ORF">P7K49_021137</name>
</gene>
<dbReference type="EMBL" id="JASSZA010000010">
    <property type="protein sequence ID" value="KAK2099789.1"/>
    <property type="molecule type" value="Genomic_DNA"/>
</dbReference>
<evidence type="ECO:0000313" key="2">
    <source>
        <dbReference type="Proteomes" id="UP001266305"/>
    </source>
</evidence>
<name>A0ABQ9USI0_SAGOE</name>
<proteinExistence type="predicted"/>
<reference evidence="1 2" key="1">
    <citation type="submission" date="2023-05" db="EMBL/GenBank/DDBJ databases">
        <title>B98-5 Cell Line De Novo Hybrid Assembly: An Optical Mapping Approach.</title>
        <authorList>
            <person name="Kananen K."/>
            <person name="Auerbach J.A."/>
            <person name="Kautto E."/>
            <person name="Blachly J.S."/>
        </authorList>
    </citation>
    <scope>NUCLEOTIDE SEQUENCE [LARGE SCALE GENOMIC DNA]</scope>
    <source>
        <strain evidence="1">B95-8</strain>
        <tissue evidence="1">Cell line</tissue>
    </source>
</reference>
<accession>A0ABQ9USI0</accession>
<comment type="caution">
    <text evidence="1">The sequence shown here is derived from an EMBL/GenBank/DDBJ whole genome shotgun (WGS) entry which is preliminary data.</text>
</comment>
<evidence type="ECO:0000313" key="1">
    <source>
        <dbReference type="EMBL" id="KAK2099789.1"/>
    </source>
</evidence>
<organism evidence="1 2">
    <name type="scientific">Saguinus oedipus</name>
    <name type="common">Cotton-top tamarin</name>
    <name type="synonym">Oedipomidas oedipus</name>
    <dbReference type="NCBI Taxonomy" id="9490"/>
    <lineage>
        <taxon>Eukaryota</taxon>
        <taxon>Metazoa</taxon>
        <taxon>Chordata</taxon>
        <taxon>Craniata</taxon>
        <taxon>Vertebrata</taxon>
        <taxon>Euteleostomi</taxon>
        <taxon>Mammalia</taxon>
        <taxon>Eutheria</taxon>
        <taxon>Euarchontoglires</taxon>
        <taxon>Primates</taxon>
        <taxon>Haplorrhini</taxon>
        <taxon>Platyrrhini</taxon>
        <taxon>Cebidae</taxon>
        <taxon>Callitrichinae</taxon>
        <taxon>Saguinus</taxon>
    </lineage>
</organism>
<protein>
    <submittedName>
        <fullName evidence="1">Uncharacterized protein</fullName>
    </submittedName>
</protein>